<protein>
    <submittedName>
        <fullName evidence="2">Extradiol dioxygenase</fullName>
    </submittedName>
</protein>
<accession>A0A9Y1BLR2</accession>
<dbReference type="AlphaFoldDB" id="A0A9Y1BLR2"/>
<keyword evidence="2" id="KW-0560">Oxidoreductase</keyword>
<evidence type="ECO:0000313" key="2">
    <source>
        <dbReference type="EMBL" id="UJG41205.1"/>
    </source>
</evidence>
<dbReference type="Pfam" id="PF02900">
    <property type="entry name" value="LigB"/>
    <property type="match status" value="1"/>
</dbReference>
<keyword evidence="2" id="KW-0223">Dioxygenase</keyword>
<dbReference type="GO" id="GO:0008198">
    <property type="term" value="F:ferrous iron binding"/>
    <property type="evidence" value="ECO:0007669"/>
    <property type="project" value="InterPro"/>
</dbReference>
<dbReference type="Gene3D" id="3.40.830.10">
    <property type="entry name" value="LigB-like"/>
    <property type="match status" value="1"/>
</dbReference>
<dbReference type="SUPFAM" id="SSF53213">
    <property type="entry name" value="LigB-like"/>
    <property type="match status" value="1"/>
</dbReference>
<proteinExistence type="predicted"/>
<evidence type="ECO:0000259" key="1">
    <source>
        <dbReference type="Pfam" id="PF02900"/>
    </source>
</evidence>
<sequence>MSLEYSCILPHGFNLIPDLNPEQDEKSAKLALEISSIAEQIVNKDPEVIIIASPHNLRISENIGIVTTEWLKGSYIEKDTEKSAEMEWKCDRKHASKLYIRAKNEGLPVVAVNFGTSEGPLSSIPLDWGTFIPLYFIKKAYEKSKKTIPQVVLITPSRDIDWKHLVKLGELIYLLSIEENKKTVFIASADQAHAHDANGPYGFDPAAKSFDDLICKMITSNSLNDLLGIDQGLIEHSKPDSLWQILILAGIAVKANMVNKSCVYECPTYYGMIAASFERKI</sequence>
<dbReference type="Proteomes" id="UP001201020">
    <property type="component" value="Chromosome"/>
</dbReference>
<dbReference type="GO" id="GO:0016702">
    <property type="term" value="F:oxidoreductase activity, acting on single donors with incorporation of molecular oxygen, incorporation of two atoms of oxygen"/>
    <property type="evidence" value="ECO:0007669"/>
    <property type="project" value="UniProtKB-ARBA"/>
</dbReference>
<name>A0A9Y1BLR2_9ARCH</name>
<feature type="domain" description="Extradiol ring-cleavage dioxygenase class III enzyme subunit B" evidence="1">
    <location>
        <begin position="8"/>
        <end position="266"/>
    </location>
</feature>
<dbReference type="InterPro" id="IPR004183">
    <property type="entry name" value="Xdiol_dOase_suB"/>
</dbReference>
<reference evidence="2" key="1">
    <citation type="journal article" date="2022" name="Nat. Microbiol.">
        <title>Unique mobile elements and scalable gene flow at the prokaryote-eukaryote boundary revealed by circularized Asgard archaea genomes.</title>
        <authorList>
            <person name="Wu F."/>
            <person name="Speth D.R."/>
            <person name="Philosof A."/>
            <person name="Cremiere A."/>
            <person name="Narayanan A."/>
            <person name="Barco R.A."/>
            <person name="Connon S.A."/>
            <person name="Amend J.P."/>
            <person name="Antoshechkin I.A."/>
            <person name="Orphan V.J."/>
        </authorList>
    </citation>
    <scope>NUCLEOTIDE SEQUENCE</scope>
    <source>
        <strain evidence="2">PM71</strain>
    </source>
</reference>
<organism evidence="2">
    <name type="scientific">Candidatus Heimdallarchaeum aukensis</name>
    <dbReference type="NCBI Taxonomy" id="2876573"/>
    <lineage>
        <taxon>Archaea</taxon>
        <taxon>Promethearchaeati</taxon>
        <taxon>Candidatus Heimdallarchaeota</taxon>
        <taxon>Candidatus Heimdallarchaeia (ex Rinke et al. 2021) (nom. nud.)</taxon>
        <taxon>Candidatus Heimdallarchaeales</taxon>
        <taxon>Candidatus Heimdallarchaeaceae</taxon>
        <taxon>Candidatus Heimdallarchaeum</taxon>
    </lineage>
</organism>
<gene>
    <name evidence="2" type="ORF">K9W45_01770</name>
</gene>
<dbReference type="EMBL" id="CP084166">
    <property type="protein sequence ID" value="UJG41205.1"/>
    <property type="molecule type" value="Genomic_DNA"/>
</dbReference>